<dbReference type="AlphaFoldDB" id="A0AAE0L1T8"/>
<evidence type="ECO:0000313" key="2">
    <source>
        <dbReference type="Proteomes" id="UP001190700"/>
    </source>
</evidence>
<dbReference type="EMBL" id="LGRX02011728">
    <property type="protein sequence ID" value="KAK3268595.1"/>
    <property type="molecule type" value="Genomic_DNA"/>
</dbReference>
<keyword evidence="2" id="KW-1185">Reference proteome</keyword>
<comment type="caution">
    <text evidence="1">The sequence shown here is derived from an EMBL/GenBank/DDBJ whole genome shotgun (WGS) entry which is preliminary data.</text>
</comment>
<protein>
    <submittedName>
        <fullName evidence="1">Uncharacterized protein</fullName>
    </submittedName>
</protein>
<sequence>MKNRQAAQLQQTSLITTMSGQLASLSAEVAANKIAVSEASASGSSATKKKDAEAEIARRKLLPQQRMPKKVEPAVELDVVVAVVAVVTRRSKVPLEERAQVKVAARKPGRMPENVRGALLFGSNTICKHGWTRRSSTLGTEASGRACNGHTCPEILNKEASGFWPDELRHLHITHLELEAIFKTVQSFMNELEGKVARYIRDEANESDPPSKCEDIDDWRLDRQWFEWADNH</sequence>
<accession>A0AAE0L1T8</accession>
<evidence type="ECO:0000313" key="1">
    <source>
        <dbReference type="EMBL" id="KAK3268595.1"/>
    </source>
</evidence>
<proteinExistence type="predicted"/>
<gene>
    <name evidence="1" type="ORF">CYMTET_22911</name>
</gene>
<dbReference type="Proteomes" id="UP001190700">
    <property type="component" value="Unassembled WGS sequence"/>
</dbReference>
<organism evidence="1 2">
    <name type="scientific">Cymbomonas tetramitiformis</name>
    <dbReference type="NCBI Taxonomy" id="36881"/>
    <lineage>
        <taxon>Eukaryota</taxon>
        <taxon>Viridiplantae</taxon>
        <taxon>Chlorophyta</taxon>
        <taxon>Pyramimonadophyceae</taxon>
        <taxon>Pyramimonadales</taxon>
        <taxon>Pyramimonadaceae</taxon>
        <taxon>Cymbomonas</taxon>
    </lineage>
</organism>
<reference evidence="1 2" key="1">
    <citation type="journal article" date="2015" name="Genome Biol. Evol.">
        <title>Comparative Genomics of a Bacterivorous Green Alga Reveals Evolutionary Causalities and Consequences of Phago-Mixotrophic Mode of Nutrition.</title>
        <authorList>
            <person name="Burns J.A."/>
            <person name="Paasch A."/>
            <person name="Narechania A."/>
            <person name="Kim E."/>
        </authorList>
    </citation>
    <scope>NUCLEOTIDE SEQUENCE [LARGE SCALE GENOMIC DNA]</scope>
    <source>
        <strain evidence="1 2">PLY_AMNH</strain>
    </source>
</reference>
<name>A0AAE0L1T8_9CHLO</name>